<name>A0A0F9RYF2_9ZZZZ</name>
<dbReference type="AlphaFoldDB" id="A0A0F9RYF2"/>
<dbReference type="FunFam" id="2.170.130.10:FF:000001">
    <property type="entry name" value="Catecholate siderophore TonB-dependent receptor"/>
    <property type="match status" value="1"/>
</dbReference>
<keyword evidence="5" id="KW-0410">Iron transport</keyword>
<dbReference type="PANTHER" id="PTHR32552">
    <property type="entry name" value="FERRICHROME IRON RECEPTOR-RELATED"/>
    <property type="match status" value="1"/>
</dbReference>
<dbReference type="Gene3D" id="2.40.170.20">
    <property type="entry name" value="TonB-dependent receptor, beta-barrel domain"/>
    <property type="match status" value="1"/>
</dbReference>
<sequence>MSHKYALLSAMTLSSALLASVTFAVLPSSVLADELKVEAAVEKKHYNIAAGKLSVALNQFGQQAGILLSYTPELTDSLRSNGLSGQYSVLDGLQTLLRGSQLSVIQQSANSYRLVKKASDSTDLPMVTVTGQQFAISPYAPIEGYVAKRAASATKSNASLLETPQSISVVTQEQLLIRGAKTLTQALQYTPSLSVPYGYDTRYDWFSLRGFDAKNQVYRDGLLIPTSTYGLPRADSYALERVEVIRGPSSVTYGQAQPGGLVNLVSKRPTEENLRELRLSAGSDDFFELAGDFSGKVDDEGKLLYRLTFVGNDGNSEVDYNDSRRKMVAPSLTWNISDDTQLTVLAVEQHDEQTYSFNSHFSPALLNTFSAMGGGANVYDREFGFFDGEKDFNNFDRDYRSVGYEFSHAFNDTWSFKQNLRYDNVDLDFKSLGLAFAGTSPLTGTLGRAAVRNKENLDAIAMDNQLQSEFATGNVNHKVLVGLDWRYSQADETRYGGTATALSYINPVYGSEVGDLSMNRDRDIYSRQTGLYLQDQLAYQNWRLLLGGRYDWVKNDVDVNFTTGSDGDADKSAEDFSGRIGLVYLFDNGIAPYASYSESFNLVTSTDENGNLFDPEKAKQFEIGVKYEPKNIDGFVSLALFDLTKDDYVITEYDAVSSSGTSRQVGQVNSTGIEIEADLELTEQVKLSAAYSYVDARITKSPNEWEKDSLLANQPRQTASLWLDYTQTTGVLKGLGMGAGLRYVGETTYIGTDNLSTFSGNSTVDIETGGYTLTDASIRYDFADVRLALNVSNLFDREYTTTCTDLICYFGDGRRVIASATYNW</sequence>
<dbReference type="Gene3D" id="2.170.130.10">
    <property type="entry name" value="TonB-dependent receptor, plug domain"/>
    <property type="match status" value="1"/>
</dbReference>
<evidence type="ECO:0000256" key="6">
    <source>
        <dbReference type="ARBA" id="ARBA00022692"/>
    </source>
</evidence>
<evidence type="ECO:0000256" key="4">
    <source>
        <dbReference type="ARBA" id="ARBA00022452"/>
    </source>
</evidence>
<dbReference type="GO" id="GO:0009279">
    <property type="term" value="C:cell outer membrane"/>
    <property type="evidence" value="ECO:0007669"/>
    <property type="project" value="UniProtKB-SubCell"/>
</dbReference>
<dbReference type="Pfam" id="PF00593">
    <property type="entry name" value="TonB_dep_Rec_b-barrel"/>
    <property type="match status" value="1"/>
</dbReference>
<dbReference type="GO" id="GO:0015344">
    <property type="term" value="F:siderophore uptake transmembrane transporter activity"/>
    <property type="evidence" value="ECO:0007669"/>
    <property type="project" value="TreeGrafter"/>
</dbReference>
<keyword evidence="9" id="KW-0406">Ion transport</keyword>
<evidence type="ECO:0000313" key="14">
    <source>
        <dbReference type="EMBL" id="KKN54952.1"/>
    </source>
</evidence>
<dbReference type="InterPro" id="IPR037066">
    <property type="entry name" value="Plug_dom_sf"/>
</dbReference>
<evidence type="ECO:0000256" key="2">
    <source>
        <dbReference type="ARBA" id="ARBA00009810"/>
    </source>
</evidence>
<keyword evidence="4" id="KW-1134">Transmembrane beta strand</keyword>
<evidence type="ECO:0000256" key="12">
    <source>
        <dbReference type="ARBA" id="ARBA00023237"/>
    </source>
</evidence>
<dbReference type="PANTHER" id="PTHR32552:SF68">
    <property type="entry name" value="FERRICHROME OUTER MEMBRANE TRANSPORTER_PHAGE RECEPTOR"/>
    <property type="match status" value="1"/>
</dbReference>
<dbReference type="InterPro" id="IPR011662">
    <property type="entry name" value="Secretin/TonB_short_N"/>
</dbReference>
<dbReference type="InterPro" id="IPR036942">
    <property type="entry name" value="Beta-barrel_TonB_sf"/>
</dbReference>
<comment type="subcellular location">
    <subcellularLocation>
        <location evidence="1">Cell outer membrane</location>
        <topology evidence="1">Multi-pass membrane protein</topology>
    </subcellularLocation>
</comment>
<protein>
    <recommendedName>
        <fullName evidence="13">Secretin/TonB short N-terminal domain-containing protein</fullName>
    </recommendedName>
</protein>
<dbReference type="SMART" id="SM00965">
    <property type="entry name" value="STN"/>
    <property type="match status" value="1"/>
</dbReference>
<gene>
    <name evidence="14" type="ORF">LCGC14_0587080</name>
</gene>
<evidence type="ECO:0000259" key="13">
    <source>
        <dbReference type="SMART" id="SM00965"/>
    </source>
</evidence>
<evidence type="ECO:0000256" key="3">
    <source>
        <dbReference type="ARBA" id="ARBA00022448"/>
    </source>
</evidence>
<proteinExistence type="inferred from homology"/>
<dbReference type="Pfam" id="PF07715">
    <property type="entry name" value="Plug"/>
    <property type="match status" value="1"/>
</dbReference>
<keyword evidence="12" id="KW-0998">Cell outer membrane</keyword>
<dbReference type="GO" id="GO:0015891">
    <property type="term" value="P:siderophore transport"/>
    <property type="evidence" value="ECO:0007669"/>
    <property type="project" value="InterPro"/>
</dbReference>
<keyword evidence="10" id="KW-0798">TonB box</keyword>
<dbReference type="PROSITE" id="PS52016">
    <property type="entry name" value="TONB_DEPENDENT_REC_3"/>
    <property type="match status" value="1"/>
</dbReference>
<evidence type="ECO:0000256" key="8">
    <source>
        <dbReference type="ARBA" id="ARBA00023004"/>
    </source>
</evidence>
<dbReference type="Gene3D" id="3.55.50.30">
    <property type="match status" value="1"/>
</dbReference>
<keyword evidence="3" id="KW-0813">Transport</keyword>
<dbReference type="EMBL" id="LAZR01000905">
    <property type="protein sequence ID" value="KKN54952.1"/>
    <property type="molecule type" value="Genomic_DNA"/>
</dbReference>
<dbReference type="InterPro" id="IPR012910">
    <property type="entry name" value="Plug_dom"/>
</dbReference>
<keyword evidence="8" id="KW-0408">Iron</keyword>
<accession>A0A0F9RYF2</accession>
<dbReference type="NCBIfam" id="TIGR01783">
    <property type="entry name" value="TonB-siderophor"/>
    <property type="match status" value="1"/>
</dbReference>
<keyword evidence="11" id="KW-0472">Membrane</keyword>
<evidence type="ECO:0000256" key="1">
    <source>
        <dbReference type="ARBA" id="ARBA00004571"/>
    </source>
</evidence>
<evidence type="ECO:0000256" key="5">
    <source>
        <dbReference type="ARBA" id="ARBA00022496"/>
    </source>
</evidence>
<keyword evidence="7" id="KW-0732">Signal</keyword>
<reference evidence="14" key="1">
    <citation type="journal article" date="2015" name="Nature">
        <title>Complex archaea that bridge the gap between prokaryotes and eukaryotes.</title>
        <authorList>
            <person name="Spang A."/>
            <person name="Saw J.H."/>
            <person name="Jorgensen S.L."/>
            <person name="Zaremba-Niedzwiedzka K."/>
            <person name="Martijn J."/>
            <person name="Lind A.E."/>
            <person name="van Eijk R."/>
            <person name="Schleper C."/>
            <person name="Guy L."/>
            <person name="Ettema T.J."/>
        </authorList>
    </citation>
    <scope>NUCLEOTIDE SEQUENCE</scope>
</reference>
<dbReference type="CDD" id="cd01347">
    <property type="entry name" value="ligand_gated_channel"/>
    <property type="match status" value="1"/>
</dbReference>
<feature type="domain" description="Secretin/TonB short N-terminal" evidence="13">
    <location>
        <begin position="66"/>
        <end position="117"/>
    </location>
</feature>
<comment type="caution">
    <text evidence="14">The sequence shown here is derived from an EMBL/GenBank/DDBJ whole genome shotgun (WGS) entry which is preliminary data.</text>
</comment>
<dbReference type="GO" id="GO:0038023">
    <property type="term" value="F:signaling receptor activity"/>
    <property type="evidence" value="ECO:0007669"/>
    <property type="project" value="InterPro"/>
</dbReference>
<evidence type="ECO:0000256" key="11">
    <source>
        <dbReference type="ARBA" id="ARBA00023136"/>
    </source>
</evidence>
<organism evidence="14">
    <name type="scientific">marine sediment metagenome</name>
    <dbReference type="NCBI Taxonomy" id="412755"/>
    <lineage>
        <taxon>unclassified sequences</taxon>
        <taxon>metagenomes</taxon>
        <taxon>ecological metagenomes</taxon>
    </lineage>
</organism>
<evidence type="ECO:0000256" key="9">
    <source>
        <dbReference type="ARBA" id="ARBA00023065"/>
    </source>
</evidence>
<evidence type="ECO:0000256" key="10">
    <source>
        <dbReference type="ARBA" id="ARBA00023077"/>
    </source>
</evidence>
<keyword evidence="6" id="KW-0812">Transmembrane</keyword>
<dbReference type="InterPro" id="IPR000531">
    <property type="entry name" value="Beta-barrel_TonB"/>
</dbReference>
<dbReference type="InterPro" id="IPR010105">
    <property type="entry name" value="TonB_sidphr_rcpt"/>
</dbReference>
<evidence type="ECO:0000256" key="7">
    <source>
        <dbReference type="ARBA" id="ARBA00022729"/>
    </source>
</evidence>
<dbReference type="SUPFAM" id="SSF56935">
    <property type="entry name" value="Porins"/>
    <property type="match status" value="1"/>
</dbReference>
<comment type="similarity">
    <text evidence="2">Belongs to the TonB-dependent receptor family.</text>
</comment>
<dbReference type="InterPro" id="IPR039426">
    <property type="entry name" value="TonB-dep_rcpt-like"/>
</dbReference>